<dbReference type="InterPro" id="IPR010260">
    <property type="entry name" value="AlpA"/>
</dbReference>
<sequence length="137" mass="14938">MSFIVDGEPVEAGGRSDRLLSWDRVHDLVGFSRSTAWRLQRAGDFPKPVQLSPGRVGWWESELTAWKTARSAGGAPFKVRKPARTPRLPGMPRSAPAPGAPPQASRATGSQTASMVEPSRRSRRKPSASPEQIDFGF</sequence>
<evidence type="ECO:0000313" key="3">
    <source>
        <dbReference type="Proteomes" id="UP000527324"/>
    </source>
</evidence>
<keyword evidence="3" id="KW-1185">Reference proteome</keyword>
<name>A0A7W9C7Z7_9CAUL</name>
<reference evidence="2 3" key="1">
    <citation type="submission" date="2020-08" db="EMBL/GenBank/DDBJ databases">
        <title>Genomic Encyclopedia of Type Strains, Phase IV (KMG-IV): sequencing the most valuable type-strain genomes for metagenomic binning, comparative biology and taxonomic classification.</title>
        <authorList>
            <person name="Goeker M."/>
        </authorList>
    </citation>
    <scope>NUCLEOTIDE SEQUENCE [LARGE SCALE GENOMIC DNA]</scope>
    <source>
        <strain evidence="2 3">DSM 4731</strain>
    </source>
</reference>
<proteinExistence type="predicted"/>
<protein>
    <submittedName>
        <fullName evidence="2">Putative DNA-binding transcriptional regulator AlpA</fullName>
    </submittedName>
</protein>
<dbReference type="GO" id="GO:0003677">
    <property type="term" value="F:DNA binding"/>
    <property type="evidence" value="ECO:0007669"/>
    <property type="project" value="UniProtKB-KW"/>
</dbReference>
<accession>A0A7W9C7Z7</accession>
<feature type="region of interest" description="Disordered" evidence="1">
    <location>
        <begin position="70"/>
        <end position="137"/>
    </location>
</feature>
<comment type="caution">
    <text evidence="2">The sequence shown here is derived from an EMBL/GenBank/DDBJ whole genome shotgun (WGS) entry which is preliminary data.</text>
</comment>
<organism evidence="2 3">
    <name type="scientific">Brevundimonas aurantiaca</name>
    <dbReference type="NCBI Taxonomy" id="74316"/>
    <lineage>
        <taxon>Bacteria</taxon>
        <taxon>Pseudomonadati</taxon>
        <taxon>Pseudomonadota</taxon>
        <taxon>Alphaproteobacteria</taxon>
        <taxon>Caulobacterales</taxon>
        <taxon>Caulobacteraceae</taxon>
        <taxon>Brevundimonas</taxon>
    </lineage>
</organism>
<evidence type="ECO:0000256" key="1">
    <source>
        <dbReference type="SAM" id="MobiDB-lite"/>
    </source>
</evidence>
<keyword evidence="2" id="KW-0238">DNA-binding</keyword>
<feature type="compositionally biased region" description="Low complexity" evidence="1">
    <location>
        <begin position="90"/>
        <end position="107"/>
    </location>
</feature>
<dbReference type="Proteomes" id="UP000527324">
    <property type="component" value="Unassembled WGS sequence"/>
</dbReference>
<gene>
    <name evidence="2" type="ORF">GGQ93_002504</name>
</gene>
<dbReference type="EMBL" id="JACHOQ010000006">
    <property type="protein sequence ID" value="MBB5740775.1"/>
    <property type="molecule type" value="Genomic_DNA"/>
</dbReference>
<dbReference type="RefSeq" id="WP_183217381.1">
    <property type="nucleotide sequence ID" value="NZ_CAJFZW010000013.1"/>
</dbReference>
<dbReference type="Gene3D" id="1.10.238.160">
    <property type="match status" value="1"/>
</dbReference>
<dbReference type="Pfam" id="PF05930">
    <property type="entry name" value="Phage_AlpA"/>
    <property type="match status" value="1"/>
</dbReference>
<evidence type="ECO:0000313" key="2">
    <source>
        <dbReference type="EMBL" id="MBB5740775.1"/>
    </source>
</evidence>
<dbReference type="AlphaFoldDB" id="A0A7W9C7Z7"/>